<gene>
    <name evidence="6" type="ORF">EDD75_1501</name>
</gene>
<feature type="domain" description="CusB-like beta-barrel" evidence="5">
    <location>
        <begin position="260"/>
        <end position="335"/>
    </location>
</feature>
<sequence>MKRGSAFYLGRLLAKARWWVVGLLFCVSLLGGNAGCSGDRTEAVKPVKKAPQAAVSLDYGQVFAGKVVAGEEVTLAPKIPGRVAAVAVDVGDVVRAGQVVLRLEAAEIDAAVRQAEAAVKVAEAGLNQAALGVERAQAALEQAQENYRLALANYERGKALLAAEAISPADFESRFEQPYVNAAGALKTAETAYRQAVDQKERVAPAQVEQARAALAAAKTNAANTQVVAPINGIVAARNVDPGELASPQVPALTLVDIDTVYVEVGVPERVVSRLRVGQEVKVGVEAVRATPFTGEVASISPAADSRTKTFLVKVRLKNPGHPLKPGMFATVSFPPQAKAGSKA</sequence>
<dbReference type="GO" id="GO:0016020">
    <property type="term" value="C:membrane"/>
    <property type="evidence" value="ECO:0007669"/>
    <property type="project" value="InterPro"/>
</dbReference>
<name>A0A3N5BN59_9THEO</name>
<dbReference type="GO" id="GO:0022857">
    <property type="term" value="F:transmembrane transporter activity"/>
    <property type="evidence" value="ECO:0007669"/>
    <property type="project" value="InterPro"/>
</dbReference>
<dbReference type="NCBIfam" id="TIGR01730">
    <property type="entry name" value="RND_mfp"/>
    <property type="match status" value="1"/>
</dbReference>
<dbReference type="GO" id="GO:0030313">
    <property type="term" value="C:cell envelope"/>
    <property type="evidence" value="ECO:0007669"/>
    <property type="project" value="UniProtKB-SubCell"/>
</dbReference>
<accession>A0A3N5BN59</accession>
<dbReference type="Gene3D" id="2.40.50.100">
    <property type="match status" value="1"/>
</dbReference>
<evidence type="ECO:0000256" key="3">
    <source>
        <dbReference type="ARBA" id="ARBA00023054"/>
    </source>
</evidence>
<dbReference type="EMBL" id="RKRE01000002">
    <property type="protein sequence ID" value="RPF47215.1"/>
    <property type="molecule type" value="Genomic_DNA"/>
</dbReference>
<dbReference type="PANTHER" id="PTHR32347">
    <property type="entry name" value="EFFLUX SYSTEM COMPONENT YKNX-RELATED"/>
    <property type="match status" value="1"/>
</dbReference>
<keyword evidence="3 4" id="KW-0175">Coiled coil</keyword>
<dbReference type="Gene3D" id="2.40.30.170">
    <property type="match status" value="1"/>
</dbReference>
<evidence type="ECO:0000256" key="1">
    <source>
        <dbReference type="ARBA" id="ARBA00004196"/>
    </source>
</evidence>
<dbReference type="AlphaFoldDB" id="A0A3N5BN59"/>
<evidence type="ECO:0000256" key="2">
    <source>
        <dbReference type="ARBA" id="ARBA00009477"/>
    </source>
</evidence>
<dbReference type="InterPro" id="IPR006143">
    <property type="entry name" value="RND_pump_MFP"/>
</dbReference>
<dbReference type="RefSeq" id="WP_170157755.1">
    <property type="nucleotide sequence ID" value="NZ_RKRE01000002.1"/>
</dbReference>
<evidence type="ECO:0000259" key="5">
    <source>
        <dbReference type="Pfam" id="PF25954"/>
    </source>
</evidence>
<dbReference type="InterPro" id="IPR050465">
    <property type="entry name" value="UPF0194_transport"/>
</dbReference>
<comment type="similarity">
    <text evidence="2">Belongs to the membrane fusion protein (MFP) (TC 8.A.1) family.</text>
</comment>
<comment type="caution">
    <text evidence="6">The sequence shown here is derived from an EMBL/GenBank/DDBJ whole genome shotgun (WGS) entry which is preliminary data.</text>
</comment>
<reference evidence="6 7" key="1">
    <citation type="submission" date="2018-11" db="EMBL/GenBank/DDBJ databases">
        <title>Genomic Encyclopedia of Type Strains, Phase IV (KMG-IV): sequencing the most valuable type-strain genomes for metagenomic binning, comparative biology and taxonomic classification.</title>
        <authorList>
            <person name="Goeker M."/>
        </authorList>
    </citation>
    <scope>NUCLEOTIDE SEQUENCE [LARGE SCALE GENOMIC DNA]</scope>
    <source>
        <strain evidence="6 7">DSM 102936</strain>
    </source>
</reference>
<dbReference type="Pfam" id="PF25954">
    <property type="entry name" value="Beta-barrel_RND_2"/>
    <property type="match status" value="1"/>
</dbReference>
<dbReference type="InterPro" id="IPR058792">
    <property type="entry name" value="Beta-barrel_RND_2"/>
</dbReference>
<dbReference type="FunFam" id="2.40.30.170:FF:000010">
    <property type="entry name" value="Efflux RND transporter periplasmic adaptor subunit"/>
    <property type="match status" value="1"/>
</dbReference>
<comment type="subcellular location">
    <subcellularLocation>
        <location evidence="1">Cell envelope</location>
    </subcellularLocation>
</comment>
<evidence type="ECO:0000313" key="6">
    <source>
        <dbReference type="EMBL" id="RPF47215.1"/>
    </source>
</evidence>
<dbReference type="Proteomes" id="UP000282654">
    <property type="component" value="Unassembled WGS sequence"/>
</dbReference>
<dbReference type="Gene3D" id="1.10.287.470">
    <property type="entry name" value="Helix hairpin bin"/>
    <property type="match status" value="2"/>
</dbReference>
<organism evidence="6 7">
    <name type="scientific">Thermodesulfitimonas autotrophica</name>
    <dbReference type="NCBI Taxonomy" id="1894989"/>
    <lineage>
        <taxon>Bacteria</taxon>
        <taxon>Bacillati</taxon>
        <taxon>Bacillota</taxon>
        <taxon>Clostridia</taxon>
        <taxon>Thermoanaerobacterales</taxon>
        <taxon>Thermoanaerobacteraceae</taxon>
        <taxon>Thermodesulfitimonas</taxon>
    </lineage>
</organism>
<dbReference type="SUPFAM" id="SSF111369">
    <property type="entry name" value="HlyD-like secretion proteins"/>
    <property type="match status" value="2"/>
</dbReference>
<protein>
    <submittedName>
        <fullName evidence="6">RND family efflux transporter MFP subunit</fullName>
    </submittedName>
</protein>
<feature type="coiled-coil region" evidence="4">
    <location>
        <begin position="126"/>
        <end position="153"/>
    </location>
</feature>
<keyword evidence="7" id="KW-1185">Reference proteome</keyword>
<dbReference type="PANTHER" id="PTHR32347:SF23">
    <property type="entry name" value="BLL5650 PROTEIN"/>
    <property type="match status" value="1"/>
</dbReference>
<evidence type="ECO:0000256" key="4">
    <source>
        <dbReference type="SAM" id="Coils"/>
    </source>
</evidence>
<evidence type="ECO:0000313" key="7">
    <source>
        <dbReference type="Proteomes" id="UP000282654"/>
    </source>
</evidence>
<proteinExistence type="inferred from homology"/>